<dbReference type="InterPro" id="IPR020845">
    <property type="entry name" value="AMP-binding_CS"/>
</dbReference>
<dbReference type="EMBL" id="CP121694">
    <property type="protein sequence ID" value="WRO21629.1"/>
    <property type="molecule type" value="Genomic_DNA"/>
</dbReference>
<proteinExistence type="predicted"/>
<feature type="domain" description="AMP-binding enzyme C-terminal" evidence="2">
    <location>
        <begin position="460"/>
        <end position="537"/>
    </location>
</feature>
<evidence type="ECO:0000313" key="3">
    <source>
        <dbReference type="EMBL" id="WRO21629.1"/>
    </source>
</evidence>
<reference evidence="3 4" key="1">
    <citation type="submission" date="2023-04" db="EMBL/GenBank/DDBJ databases">
        <authorList>
            <person name="Hsu D."/>
        </authorList>
    </citation>
    <scope>NUCLEOTIDE SEQUENCE [LARGE SCALE GENOMIC DNA]</scope>
    <source>
        <strain evidence="3 4">MK1</strain>
    </source>
</reference>
<dbReference type="InterPro" id="IPR000873">
    <property type="entry name" value="AMP-dep_synth/lig_dom"/>
</dbReference>
<name>A0AAU0UN76_9FIRM</name>
<dbReference type="PANTHER" id="PTHR43767">
    <property type="entry name" value="LONG-CHAIN-FATTY-ACID--COA LIGASE"/>
    <property type="match status" value="1"/>
</dbReference>
<dbReference type="Gene3D" id="3.30.300.30">
    <property type="match status" value="1"/>
</dbReference>
<dbReference type="InterPro" id="IPR050237">
    <property type="entry name" value="ATP-dep_AMP-bd_enzyme"/>
</dbReference>
<keyword evidence="4" id="KW-1185">Reference proteome</keyword>
<accession>A0AAU0UN76</accession>
<dbReference type="GO" id="GO:0016878">
    <property type="term" value="F:acid-thiol ligase activity"/>
    <property type="evidence" value="ECO:0007669"/>
    <property type="project" value="UniProtKB-ARBA"/>
</dbReference>
<dbReference type="PROSITE" id="PS00455">
    <property type="entry name" value="AMP_BINDING"/>
    <property type="match status" value="1"/>
</dbReference>
<dbReference type="NCBIfam" id="NF006181">
    <property type="entry name" value="PRK08314.1"/>
    <property type="match status" value="1"/>
</dbReference>
<evidence type="ECO:0000313" key="4">
    <source>
        <dbReference type="Proteomes" id="UP001329915"/>
    </source>
</evidence>
<dbReference type="Pfam" id="PF13193">
    <property type="entry name" value="AMP-binding_C"/>
    <property type="match status" value="1"/>
</dbReference>
<evidence type="ECO:0000259" key="1">
    <source>
        <dbReference type="Pfam" id="PF00501"/>
    </source>
</evidence>
<dbReference type="InterPro" id="IPR045851">
    <property type="entry name" value="AMP-bd_C_sf"/>
</dbReference>
<dbReference type="Gene3D" id="3.40.50.12780">
    <property type="entry name" value="N-terminal domain of ligase-like"/>
    <property type="match status" value="1"/>
</dbReference>
<dbReference type="Proteomes" id="UP001329915">
    <property type="component" value="Chromosome"/>
</dbReference>
<organism evidence="3 4">
    <name type="scientific">Metallumcola ferriviriculae</name>
    <dbReference type="NCBI Taxonomy" id="3039180"/>
    <lineage>
        <taxon>Bacteria</taxon>
        <taxon>Bacillati</taxon>
        <taxon>Bacillota</taxon>
        <taxon>Clostridia</taxon>
        <taxon>Neomoorellales</taxon>
        <taxon>Desulfitibacteraceae</taxon>
        <taxon>Metallumcola</taxon>
    </lineage>
</organism>
<gene>
    <name evidence="3" type="ORF">MFMK1_001439</name>
</gene>
<dbReference type="AlphaFoldDB" id="A0AAU0UN76"/>
<evidence type="ECO:0000259" key="2">
    <source>
        <dbReference type="Pfam" id="PF13193"/>
    </source>
</evidence>
<protein>
    <submittedName>
        <fullName evidence="3">AMP-binding protein</fullName>
    </submittedName>
</protein>
<sequence>MTKPYYQHWPQLLPKELYYPQVPLFVLLETSARFYPDKTAINFYGREISYSQLQESILHLAGALAEMGVSKGSRVAVYMQDTPQFVISYYAIMRANAVVVPLNPMLVEAELEFLVKDSGSEIVITTADLMPRILNIKPNTALKEVIVSQYQDYLPEKASLPVPSSLLADYPVIEGVKKLQELISKELPAPLVEVGPEDLCMLPYTSGSTGNPKGCMHTHATVISNTVSAYYWMVHTSATVTLAVLPFFHVTGLIHSLLSPLYAGSTIIMLARWDRKTALQAIEQMRCTHWVNISTMLVDLLAAPDIEQRDLSSLMGIGGGGAPLPRAVGEKLEQLTGLKYVEGYGLTETISQTHFNPPHRPKLQCIGIPDFGVDARIIDVDSGKEVPPGKEGELIISGPEVFKGYWNRPEDNENAFMEIEGKAFFKTGDVCYMDEEGYFFIVDRTKRMINAAGFKVWPAEVENHLYKNPHILEACVVGVPDTKRVEEVRAYVVLKEASRGQVTKEDIINWSKQRMSAYKYPRQVRFVDSLPKSASGKILWRQMETEAKKEFA</sequence>
<dbReference type="RefSeq" id="WP_366924461.1">
    <property type="nucleotide sequence ID" value="NZ_CP121694.1"/>
</dbReference>
<dbReference type="Pfam" id="PF00501">
    <property type="entry name" value="AMP-binding"/>
    <property type="match status" value="1"/>
</dbReference>
<feature type="domain" description="AMP-dependent synthetase/ligase" evidence="1">
    <location>
        <begin position="28"/>
        <end position="406"/>
    </location>
</feature>
<dbReference type="InterPro" id="IPR025110">
    <property type="entry name" value="AMP-bd_C"/>
</dbReference>
<dbReference type="SUPFAM" id="SSF56801">
    <property type="entry name" value="Acetyl-CoA synthetase-like"/>
    <property type="match status" value="1"/>
</dbReference>
<dbReference type="PANTHER" id="PTHR43767:SF1">
    <property type="entry name" value="NONRIBOSOMAL PEPTIDE SYNTHASE PES1 (EUROFUNG)-RELATED"/>
    <property type="match status" value="1"/>
</dbReference>
<dbReference type="KEGG" id="dbc:MFMK1_001439"/>
<dbReference type="InterPro" id="IPR042099">
    <property type="entry name" value="ANL_N_sf"/>
</dbReference>